<proteinExistence type="predicted"/>
<gene>
    <name evidence="1" type="ORF">EZS27_008633</name>
</gene>
<organism evidence="1">
    <name type="scientific">termite gut metagenome</name>
    <dbReference type="NCBI Taxonomy" id="433724"/>
    <lineage>
        <taxon>unclassified sequences</taxon>
        <taxon>metagenomes</taxon>
        <taxon>organismal metagenomes</taxon>
    </lineage>
</organism>
<protein>
    <submittedName>
        <fullName evidence="1">Uncharacterized protein</fullName>
    </submittedName>
</protein>
<accession>A0A5J4SC13</accession>
<dbReference type="EMBL" id="SNRY01000256">
    <property type="protein sequence ID" value="KAA6343689.1"/>
    <property type="molecule type" value="Genomic_DNA"/>
</dbReference>
<reference evidence="1" key="1">
    <citation type="submission" date="2019-03" db="EMBL/GenBank/DDBJ databases">
        <title>Single cell metagenomics reveals metabolic interactions within the superorganism composed of flagellate Streblomastix strix and complex community of Bacteroidetes bacteria on its surface.</title>
        <authorList>
            <person name="Treitli S.C."/>
            <person name="Kolisko M."/>
            <person name="Husnik F."/>
            <person name="Keeling P."/>
            <person name="Hampl V."/>
        </authorList>
    </citation>
    <scope>NUCLEOTIDE SEQUENCE</scope>
    <source>
        <strain evidence="1">STM</strain>
    </source>
</reference>
<dbReference type="AlphaFoldDB" id="A0A5J4SC13"/>
<name>A0A5J4SC13_9ZZZZ</name>
<evidence type="ECO:0000313" key="1">
    <source>
        <dbReference type="EMBL" id="KAA6343689.1"/>
    </source>
</evidence>
<comment type="caution">
    <text evidence="1">The sequence shown here is derived from an EMBL/GenBank/DDBJ whole genome shotgun (WGS) entry which is preliminary data.</text>
</comment>
<sequence>MLSPYLFIDNLMKSLDKPYYVSLSSAAALYGAVHQQPMRYTVLRKALPRSVGKLR</sequence>